<dbReference type="Gene3D" id="3.20.20.140">
    <property type="entry name" value="Metal-dependent hydrolases"/>
    <property type="match status" value="1"/>
</dbReference>
<dbReference type="EMBL" id="JAGVWC010000010">
    <property type="protein sequence ID" value="MBS3061828.1"/>
    <property type="molecule type" value="Genomic_DNA"/>
</dbReference>
<dbReference type="Proteomes" id="UP000675968">
    <property type="component" value="Unassembled WGS sequence"/>
</dbReference>
<gene>
    <name evidence="1" type="ORF">J4215_04570</name>
</gene>
<organism evidence="1 2">
    <name type="scientific">Candidatus Iainarchaeum sp</name>
    <dbReference type="NCBI Taxonomy" id="3101447"/>
    <lineage>
        <taxon>Archaea</taxon>
        <taxon>Candidatus Iainarchaeota</taxon>
        <taxon>Candidatus Iainarchaeia</taxon>
        <taxon>Candidatus Iainarchaeales</taxon>
        <taxon>Candidatus Iainarchaeaceae</taxon>
        <taxon>Candidatus Iainarchaeum</taxon>
    </lineage>
</organism>
<proteinExistence type="predicted"/>
<reference evidence="1" key="1">
    <citation type="submission" date="2021-03" db="EMBL/GenBank/DDBJ databases">
        <authorList>
            <person name="Jaffe A."/>
        </authorList>
    </citation>
    <scope>NUCLEOTIDE SEQUENCE</scope>
    <source>
        <strain evidence="1">RIFCSPLOWO2_01_FULL_AR10_48_17</strain>
    </source>
</reference>
<comment type="caution">
    <text evidence="1">The sequence shown here is derived from an EMBL/GenBank/DDBJ whole genome shotgun (WGS) entry which is preliminary data.</text>
</comment>
<evidence type="ECO:0000313" key="2">
    <source>
        <dbReference type="Proteomes" id="UP000675968"/>
    </source>
</evidence>
<reference evidence="1" key="2">
    <citation type="submission" date="2021-05" db="EMBL/GenBank/DDBJ databases">
        <title>Protein family content uncovers lineage relationships and bacterial pathway maintenance mechanisms in DPANN archaea.</title>
        <authorList>
            <person name="Castelle C.J."/>
            <person name="Meheust R."/>
            <person name="Jaffe A.L."/>
            <person name="Seitz K."/>
            <person name="Gong X."/>
            <person name="Baker B.J."/>
            <person name="Banfield J.F."/>
        </authorList>
    </citation>
    <scope>NUCLEOTIDE SEQUENCE</scope>
    <source>
        <strain evidence="1">RIFCSPLOWO2_01_FULL_AR10_48_17</strain>
    </source>
</reference>
<dbReference type="AlphaFoldDB" id="A0A8T4L3C1"/>
<sequence>MDLVFLSTEADVAEAKKLFPKNGFVLARKIKSDSDAAALKSLCEKTGLPGCFVLNRPDSLWLSRAIQQKFWVAVWPDSASALNLAVSSRSVDFVLLPVLGEKPMLDVQLFETARQSNVGFLFLAESLLRLASVDAIELHKSVSAWSRLAKKTKVFFQVVSGASKPLFVRSESDLIFFRDWLSA</sequence>
<accession>A0A8T4L3C1</accession>
<protein>
    <submittedName>
        <fullName evidence="1">Uncharacterized protein</fullName>
    </submittedName>
</protein>
<name>A0A8T4L3C1_9ARCH</name>
<evidence type="ECO:0000313" key="1">
    <source>
        <dbReference type="EMBL" id="MBS3061828.1"/>
    </source>
</evidence>